<evidence type="ECO:0000313" key="1">
    <source>
        <dbReference type="EMBL" id="MXP13699.1"/>
    </source>
</evidence>
<proteinExistence type="predicted"/>
<reference evidence="1 2" key="1">
    <citation type="submission" date="2019-12" db="EMBL/GenBank/DDBJ databases">
        <title>Genomic-based taxomic classification of the family Erythrobacteraceae.</title>
        <authorList>
            <person name="Xu L."/>
        </authorList>
    </citation>
    <scope>NUCLEOTIDE SEQUENCE [LARGE SCALE GENOMIC DNA]</scope>
    <source>
        <strain evidence="1 2">KCTC 52259</strain>
    </source>
</reference>
<evidence type="ECO:0000313" key="2">
    <source>
        <dbReference type="Proteomes" id="UP000473531"/>
    </source>
</evidence>
<dbReference type="EMBL" id="WTYU01000001">
    <property type="protein sequence ID" value="MXP13699.1"/>
    <property type="molecule type" value="Genomic_DNA"/>
</dbReference>
<keyword evidence="2" id="KW-1185">Reference proteome</keyword>
<name>A0A6L7GCK6_9SPHN</name>
<comment type="caution">
    <text evidence="1">The sequence shown here is derived from an EMBL/GenBank/DDBJ whole genome shotgun (WGS) entry which is preliminary data.</text>
</comment>
<gene>
    <name evidence="1" type="ORF">GRI44_02885</name>
</gene>
<dbReference type="OrthoDB" id="7594270at2"/>
<accession>A0A6L7GCK6</accession>
<sequence>MRIDPIVRALRSEPAPQRKAQTQLLKARSQWQKSDRNRAILADLTKYGSGCDLRDCASLDALFSHVGPARIFAASLENTLVPVLAEHPLGHVPFRHQYAGSMAIIQIAAHASAALSLVLYEQTDTAALPTTVCFTDSDRHEMALAGSAHMQHVCWTAASEVDAKLSSRPFVFAKGDALSLAGIHETKQVLQVDGSLVVLRLSRTAPTPLPSVEFRLSDGALVHQASGDRRDSRHELMLALLGKMGRVDAAPVLAEMTVNGSDALRWQALRECLALNTASGFAALSALSRKPGDSLAADAAALKHALVTAHPALARMEAEFCPV</sequence>
<organism evidence="1 2">
    <name type="scientific">Allopontixanthobacter confluentis</name>
    <dbReference type="NCBI Taxonomy" id="1849021"/>
    <lineage>
        <taxon>Bacteria</taxon>
        <taxon>Pseudomonadati</taxon>
        <taxon>Pseudomonadota</taxon>
        <taxon>Alphaproteobacteria</taxon>
        <taxon>Sphingomonadales</taxon>
        <taxon>Erythrobacteraceae</taxon>
        <taxon>Allopontixanthobacter</taxon>
    </lineage>
</organism>
<dbReference type="RefSeq" id="WP_160599948.1">
    <property type="nucleotide sequence ID" value="NZ_WTYU01000001.1"/>
</dbReference>
<dbReference type="AlphaFoldDB" id="A0A6L7GCK6"/>
<protein>
    <submittedName>
        <fullName evidence="1">Uncharacterized protein</fullName>
    </submittedName>
</protein>
<dbReference type="Proteomes" id="UP000473531">
    <property type="component" value="Unassembled WGS sequence"/>
</dbReference>